<keyword evidence="3" id="KW-1185">Reference proteome</keyword>
<dbReference type="EMBL" id="KB743111">
    <property type="protein sequence ID" value="EOB01197.1"/>
    <property type="molecule type" value="Genomic_DNA"/>
</dbReference>
<protein>
    <submittedName>
        <fullName evidence="2">Uncharacterized protein</fullName>
    </submittedName>
</protein>
<keyword evidence="1" id="KW-0732">Signal</keyword>
<sequence>MSGLNYVWALLPQAPGAQAALLGCSSCDAFSLPLFHALDMILPSMSFPAVPHEDFTWCLSVLRPSPPAEYCMLPLPSGITKPFKHPPKVALLKFKAHRASIAVSGTVHTVYTTWEHGQEELKQPWTSERDSQKTSPVLHRHRARGFVTFQGVQSRFSMQVPHTRVTSIHFSAKNTRYLAV</sequence>
<proteinExistence type="predicted"/>
<evidence type="ECO:0000313" key="2">
    <source>
        <dbReference type="EMBL" id="EOB01197.1"/>
    </source>
</evidence>
<evidence type="ECO:0000256" key="1">
    <source>
        <dbReference type="SAM" id="SignalP"/>
    </source>
</evidence>
<dbReference type="Proteomes" id="UP000296049">
    <property type="component" value="Unassembled WGS sequence"/>
</dbReference>
<name>R0JVE0_ANAPL</name>
<gene>
    <name evidence="2" type="ORF">Anapl_02337</name>
</gene>
<organism evidence="2 3">
    <name type="scientific">Anas platyrhynchos</name>
    <name type="common">Mallard</name>
    <name type="synonym">Anas boschas</name>
    <dbReference type="NCBI Taxonomy" id="8839"/>
    <lineage>
        <taxon>Eukaryota</taxon>
        <taxon>Metazoa</taxon>
        <taxon>Chordata</taxon>
        <taxon>Craniata</taxon>
        <taxon>Vertebrata</taxon>
        <taxon>Euteleostomi</taxon>
        <taxon>Archelosauria</taxon>
        <taxon>Archosauria</taxon>
        <taxon>Dinosauria</taxon>
        <taxon>Saurischia</taxon>
        <taxon>Theropoda</taxon>
        <taxon>Coelurosauria</taxon>
        <taxon>Aves</taxon>
        <taxon>Neognathae</taxon>
        <taxon>Galloanserae</taxon>
        <taxon>Anseriformes</taxon>
        <taxon>Anatidae</taxon>
        <taxon>Anatinae</taxon>
        <taxon>Anas</taxon>
    </lineage>
</organism>
<reference evidence="3" key="1">
    <citation type="journal article" date="2013" name="Nat. Genet.">
        <title>The duck genome and transcriptome provide insight into an avian influenza virus reservoir species.</title>
        <authorList>
            <person name="Huang Y."/>
            <person name="Li Y."/>
            <person name="Burt D.W."/>
            <person name="Chen H."/>
            <person name="Zhang Y."/>
            <person name="Qian W."/>
            <person name="Kim H."/>
            <person name="Gan S."/>
            <person name="Zhao Y."/>
            <person name="Li J."/>
            <person name="Yi K."/>
            <person name="Feng H."/>
            <person name="Zhu P."/>
            <person name="Li B."/>
            <person name="Liu Q."/>
            <person name="Fairley S."/>
            <person name="Magor K.E."/>
            <person name="Du Z."/>
            <person name="Hu X."/>
            <person name="Goodman L."/>
            <person name="Tafer H."/>
            <person name="Vignal A."/>
            <person name="Lee T."/>
            <person name="Kim K.W."/>
            <person name="Sheng Z."/>
            <person name="An Y."/>
            <person name="Searle S."/>
            <person name="Herrero J."/>
            <person name="Groenen M.A."/>
            <person name="Crooijmans R.P."/>
            <person name="Faraut T."/>
            <person name="Cai Q."/>
            <person name="Webster R.G."/>
            <person name="Aldridge J.R."/>
            <person name="Warren W.C."/>
            <person name="Bartschat S."/>
            <person name="Kehr S."/>
            <person name="Marz M."/>
            <person name="Stadler P.F."/>
            <person name="Smith J."/>
            <person name="Kraus R.H."/>
            <person name="Zhao Y."/>
            <person name="Ren L."/>
            <person name="Fei J."/>
            <person name="Morisson M."/>
            <person name="Kaiser P."/>
            <person name="Griffin D.K."/>
            <person name="Rao M."/>
            <person name="Pitel F."/>
            <person name="Wang J."/>
            <person name="Li N."/>
        </authorList>
    </citation>
    <scope>NUCLEOTIDE SEQUENCE [LARGE SCALE GENOMIC DNA]</scope>
</reference>
<evidence type="ECO:0000313" key="3">
    <source>
        <dbReference type="Proteomes" id="UP000296049"/>
    </source>
</evidence>
<feature type="signal peptide" evidence="1">
    <location>
        <begin position="1"/>
        <end position="19"/>
    </location>
</feature>
<feature type="chain" id="PRO_5004344058" evidence="1">
    <location>
        <begin position="20"/>
        <end position="180"/>
    </location>
</feature>
<dbReference type="AlphaFoldDB" id="R0JVE0"/>
<accession>R0JVE0</accession>